<gene>
    <name evidence="2" type="ORF">GCM10011358_18150</name>
</gene>
<dbReference type="Proteomes" id="UP000617355">
    <property type="component" value="Unassembled WGS sequence"/>
</dbReference>
<protein>
    <submittedName>
        <fullName evidence="2">Uncharacterized protein</fullName>
    </submittedName>
</protein>
<feature type="coiled-coil region" evidence="1">
    <location>
        <begin position="39"/>
        <end position="112"/>
    </location>
</feature>
<keyword evidence="3" id="KW-1185">Reference proteome</keyword>
<evidence type="ECO:0000313" key="2">
    <source>
        <dbReference type="EMBL" id="GGD34455.1"/>
    </source>
</evidence>
<dbReference type="EMBL" id="BMGI01000002">
    <property type="protein sequence ID" value="GGD34455.1"/>
    <property type="molecule type" value="Genomic_DNA"/>
</dbReference>
<keyword evidence="1" id="KW-0175">Coiled coil</keyword>
<evidence type="ECO:0000256" key="1">
    <source>
        <dbReference type="SAM" id="Coils"/>
    </source>
</evidence>
<accession>A0ABQ1QMN9</accession>
<dbReference type="RefSeq" id="WP_188527310.1">
    <property type="nucleotide sequence ID" value="NZ_BMGI01000002.1"/>
</dbReference>
<organism evidence="2 3">
    <name type="scientific">Sinisalibacter lacisalsi</name>
    <dbReference type="NCBI Taxonomy" id="1526570"/>
    <lineage>
        <taxon>Bacteria</taxon>
        <taxon>Pseudomonadati</taxon>
        <taxon>Pseudomonadota</taxon>
        <taxon>Alphaproteobacteria</taxon>
        <taxon>Rhodobacterales</taxon>
        <taxon>Roseobacteraceae</taxon>
        <taxon>Sinisalibacter</taxon>
    </lineage>
</organism>
<proteinExistence type="predicted"/>
<name>A0ABQ1QMN9_9RHOB</name>
<sequence length="174" mass="18333">MTDISDLQARITAALDRIGTGLEALDRAPEAPAADEGEVARLTAALEEERTANAQLEERVRAIKARQDSAVETLAREVERLRGLMEAEEAAVARLGRVNAELRANNAALREAISNGVAEPHLVNKSMMAELEGLRATQGADRAELDAVLGELGALVAEAEAGVRATGEGENADA</sequence>
<comment type="caution">
    <text evidence="2">The sequence shown here is derived from an EMBL/GenBank/DDBJ whole genome shotgun (WGS) entry which is preliminary data.</text>
</comment>
<reference evidence="3" key="1">
    <citation type="journal article" date="2019" name="Int. J. Syst. Evol. Microbiol.">
        <title>The Global Catalogue of Microorganisms (GCM) 10K type strain sequencing project: providing services to taxonomists for standard genome sequencing and annotation.</title>
        <authorList>
            <consortium name="The Broad Institute Genomics Platform"/>
            <consortium name="The Broad Institute Genome Sequencing Center for Infectious Disease"/>
            <person name="Wu L."/>
            <person name="Ma J."/>
        </authorList>
    </citation>
    <scope>NUCLEOTIDE SEQUENCE [LARGE SCALE GENOMIC DNA]</scope>
    <source>
        <strain evidence="3">CGMCC 1.12922</strain>
    </source>
</reference>
<evidence type="ECO:0000313" key="3">
    <source>
        <dbReference type="Proteomes" id="UP000617355"/>
    </source>
</evidence>